<dbReference type="InterPro" id="IPR046450">
    <property type="entry name" value="PA_dom_sf"/>
</dbReference>
<dbReference type="PANTHER" id="PTHR12147:SF26">
    <property type="entry name" value="PEPTIDASE M28 DOMAIN-CONTAINING PROTEIN"/>
    <property type="match status" value="1"/>
</dbReference>
<dbReference type="Proteomes" id="UP000270219">
    <property type="component" value="Unassembled WGS sequence"/>
</dbReference>
<feature type="domain" description="PA" evidence="3">
    <location>
        <begin position="132"/>
        <end position="214"/>
    </location>
</feature>
<evidence type="ECO:0000313" key="6">
    <source>
        <dbReference type="Proteomes" id="UP000270219"/>
    </source>
</evidence>
<dbReference type="InterPro" id="IPR007484">
    <property type="entry name" value="Peptidase_M28"/>
</dbReference>
<dbReference type="GO" id="GO:0008235">
    <property type="term" value="F:metalloexopeptidase activity"/>
    <property type="evidence" value="ECO:0007669"/>
    <property type="project" value="InterPro"/>
</dbReference>
<protein>
    <submittedName>
        <fullName evidence="5">M28 family peptidase</fullName>
    </submittedName>
</protein>
<dbReference type="CDD" id="cd02133">
    <property type="entry name" value="PA_C5a_like"/>
    <property type="match status" value="1"/>
</dbReference>
<dbReference type="SUPFAM" id="SSF52025">
    <property type="entry name" value="PA domain"/>
    <property type="match status" value="1"/>
</dbReference>
<keyword evidence="2" id="KW-0732">Signal</keyword>
<evidence type="ECO:0000256" key="2">
    <source>
        <dbReference type="SAM" id="SignalP"/>
    </source>
</evidence>
<feature type="region of interest" description="Disordered" evidence="1">
    <location>
        <begin position="440"/>
        <end position="467"/>
    </location>
</feature>
<evidence type="ECO:0000256" key="1">
    <source>
        <dbReference type="SAM" id="MobiDB-lite"/>
    </source>
</evidence>
<proteinExistence type="predicted"/>
<dbReference type="GO" id="GO:0006508">
    <property type="term" value="P:proteolysis"/>
    <property type="evidence" value="ECO:0007669"/>
    <property type="project" value="InterPro"/>
</dbReference>
<feature type="compositionally biased region" description="Polar residues" evidence="1">
    <location>
        <begin position="440"/>
        <end position="457"/>
    </location>
</feature>
<feature type="domain" description="Peptidase M28" evidence="4">
    <location>
        <begin position="242"/>
        <end position="433"/>
    </location>
</feature>
<evidence type="ECO:0000259" key="4">
    <source>
        <dbReference type="Pfam" id="PF04389"/>
    </source>
</evidence>
<feature type="signal peptide" evidence="2">
    <location>
        <begin position="1"/>
        <end position="27"/>
    </location>
</feature>
<keyword evidence="6" id="KW-1185">Reference proteome</keyword>
<organism evidence="5 6">
    <name type="scientific">Oceanobacillus piezotolerans</name>
    <dbReference type="NCBI Taxonomy" id="2448030"/>
    <lineage>
        <taxon>Bacteria</taxon>
        <taxon>Bacillati</taxon>
        <taxon>Bacillota</taxon>
        <taxon>Bacilli</taxon>
        <taxon>Bacillales</taxon>
        <taxon>Bacillaceae</taxon>
        <taxon>Oceanobacillus</taxon>
    </lineage>
</organism>
<accession>A0A498DBQ3</accession>
<evidence type="ECO:0000313" key="5">
    <source>
        <dbReference type="EMBL" id="RLL47114.1"/>
    </source>
</evidence>
<feature type="chain" id="PRO_5019722428" evidence="2">
    <location>
        <begin position="28"/>
        <end position="467"/>
    </location>
</feature>
<dbReference type="AlphaFoldDB" id="A0A498DBQ3"/>
<gene>
    <name evidence="5" type="ORF">D8M04_07985</name>
</gene>
<dbReference type="InterPro" id="IPR045175">
    <property type="entry name" value="M28_fam"/>
</dbReference>
<dbReference type="Pfam" id="PF04389">
    <property type="entry name" value="Peptidase_M28"/>
    <property type="match status" value="1"/>
</dbReference>
<dbReference type="PANTHER" id="PTHR12147">
    <property type="entry name" value="METALLOPEPTIDASE M28 FAMILY MEMBER"/>
    <property type="match status" value="1"/>
</dbReference>
<evidence type="ECO:0000259" key="3">
    <source>
        <dbReference type="Pfam" id="PF02225"/>
    </source>
</evidence>
<dbReference type="Gene3D" id="3.50.30.30">
    <property type="match status" value="1"/>
</dbReference>
<reference evidence="5 6" key="1">
    <citation type="submission" date="2018-10" db="EMBL/GenBank/DDBJ databases">
        <title>Oceanobacillus sp. YLB-02 draft genome.</title>
        <authorList>
            <person name="Yu L."/>
        </authorList>
    </citation>
    <scope>NUCLEOTIDE SEQUENCE [LARGE SCALE GENOMIC DNA]</scope>
    <source>
        <strain evidence="5 6">YLB-02</strain>
    </source>
</reference>
<dbReference type="EMBL" id="RCHR01000002">
    <property type="protein sequence ID" value="RLL47114.1"/>
    <property type="molecule type" value="Genomic_DNA"/>
</dbReference>
<name>A0A498DBQ3_9BACI</name>
<comment type="caution">
    <text evidence="5">The sequence shown here is derived from an EMBL/GenBank/DDBJ whole genome shotgun (WGS) entry which is preliminary data.</text>
</comment>
<dbReference type="OrthoDB" id="9762302at2"/>
<dbReference type="Gene3D" id="3.40.630.10">
    <property type="entry name" value="Zn peptidases"/>
    <property type="match status" value="1"/>
</dbReference>
<dbReference type="InterPro" id="IPR003137">
    <property type="entry name" value="PA_domain"/>
</dbReference>
<sequence length="467" mass="50672">MRKNSKLLSIALATSLILGGLSVPVSAQQQTIAQQQIVKNPLDNKVINQIDVDNIYNTIDYLQQTPRVASTPEEYAAVQSIKEQFESYGYEAEVQEFQYMGYTAPHTVELTIDGTSLDTRTFTYTPSGDVQAPLEYVGQATEEELEGKDLSGKIALVQRGSNSFAEKVINAAEKGAEGVIIFNNTGGVLNGTLGTTDDRYIPAVSITQAQGNDLVTKLNNGETVTASLKVLGASAGLRSSHNVIASKKPTNKKKDNGNVITVTSHHDSVPGAPGANDNASGTAMVLELARVFKNLPTDTEIRFITFGAEELGLIGSRHYVANLPQAELDRIVANFNLDMVGSRDAGDLVVNTVDGQPNLVTELTQASSLRSNGEPTRLGRSGSSDHVPFAEAGIPAALFIHSPLEPWYHTPQDTIDKISKEKLQDVAQIVSTAVYDYTRFDNQTPKRPQKSNKQQLPEQFYFEESLQ</sequence>
<dbReference type="RefSeq" id="WP_121522365.1">
    <property type="nucleotide sequence ID" value="NZ_RCHR01000002.1"/>
</dbReference>
<dbReference type="SUPFAM" id="SSF53187">
    <property type="entry name" value="Zn-dependent exopeptidases"/>
    <property type="match status" value="1"/>
</dbReference>
<dbReference type="Pfam" id="PF02225">
    <property type="entry name" value="PA"/>
    <property type="match status" value="1"/>
</dbReference>